<dbReference type="Proteomes" id="UP000001548">
    <property type="component" value="Unassembled WGS sequence"/>
</dbReference>
<organism evidence="2 3">
    <name type="scientific">Giardia intestinalis (strain ATCC 50803 / WB clone C6)</name>
    <name type="common">Giardia lamblia</name>
    <dbReference type="NCBI Taxonomy" id="184922"/>
    <lineage>
        <taxon>Eukaryota</taxon>
        <taxon>Metamonada</taxon>
        <taxon>Diplomonadida</taxon>
        <taxon>Hexamitidae</taxon>
        <taxon>Giardiinae</taxon>
        <taxon>Giardia</taxon>
    </lineage>
</organism>
<dbReference type="OMA" id="DTMQQCP"/>
<dbReference type="KEGG" id="gla:GL50803_0016233"/>
<feature type="compositionally biased region" description="Basic and acidic residues" evidence="1">
    <location>
        <begin position="177"/>
        <end position="192"/>
    </location>
</feature>
<gene>
    <name evidence="2" type="ORF">GL50803_0016233</name>
</gene>
<name>A8BRJ3_GIAIC</name>
<evidence type="ECO:0000313" key="3">
    <source>
        <dbReference type="Proteomes" id="UP000001548"/>
    </source>
</evidence>
<dbReference type="VEuPathDB" id="GiardiaDB:GL50803_16233"/>
<feature type="region of interest" description="Disordered" evidence="1">
    <location>
        <begin position="156"/>
        <end position="192"/>
    </location>
</feature>
<protein>
    <submittedName>
        <fullName evidence="2">Uncharacterized protein</fullName>
    </submittedName>
</protein>
<dbReference type="RefSeq" id="XP_001705279.1">
    <property type="nucleotide sequence ID" value="XM_001705227.1"/>
</dbReference>
<reference evidence="2 3" key="1">
    <citation type="journal article" date="2007" name="Science">
        <title>Genomic minimalism in the early diverging intestinal parasite Giardia lamblia.</title>
        <authorList>
            <person name="Morrison H.G."/>
            <person name="McArthur A.G."/>
            <person name="Gillin F.D."/>
            <person name="Aley S.B."/>
            <person name="Adam R.D."/>
            <person name="Olsen G.J."/>
            <person name="Best A.A."/>
            <person name="Cande W.Z."/>
            <person name="Chen F."/>
            <person name="Cipriano M.J."/>
            <person name="Davids B.J."/>
            <person name="Dawson S.C."/>
            <person name="Elmendorf H.G."/>
            <person name="Hehl A.B."/>
            <person name="Holder M.E."/>
            <person name="Huse S.M."/>
            <person name="Kim U.U."/>
            <person name="Lasek-Nesselquist E."/>
            <person name="Manning G."/>
            <person name="Nigam A."/>
            <person name="Nixon J.E."/>
            <person name="Palm D."/>
            <person name="Passamaneck N.E."/>
            <person name="Prabhu A."/>
            <person name="Reich C.I."/>
            <person name="Reiner D.S."/>
            <person name="Samuelson J."/>
            <person name="Svard S.G."/>
            <person name="Sogin M.L."/>
        </authorList>
    </citation>
    <scope>NUCLEOTIDE SEQUENCE [LARGE SCALE GENOMIC DNA]</scope>
    <source>
        <strain evidence="2 3">WB C6</strain>
    </source>
</reference>
<proteinExistence type="predicted"/>
<dbReference type="GeneID" id="5698156"/>
<dbReference type="EMBL" id="AACB03000001">
    <property type="protein sequence ID" value="KAE8305995.1"/>
    <property type="molecule type" value="Genomic_DNA"/>
</dbReference>
<sequence>MFRFFRRSARLDTMQQCPVVPSSVQQGCPSQESFSETIVPQQNTGHSAADYLREVFLRECDTRIHDTPGVSRAATAGLDAPSISVPAPLSGVTASQERQSVPSLLLKDSIRAVPLAVSSSKMISTSSNPPMKATRPRVPITKTTKFEGVTYLTLSQAPTQESPEFTDPDSVAGMRPQIRETQESPSDSLEHDLADSLLFDMANAVSSSVAVRALS</sequence>
<evidence type="ECO:0000313" key="2">
    <source>
        <dbReference type="EMBL" id="KAE8305995.1"/>
    </source>
</evidence>
<dbReference type="AlphaFoldDB" id="A8BRJ3"/>
<keyword evidence="3" id="KW-1185">Reference proteome</keyword>
<comment type="caution">
    <text evidence="2">The sequence shown here is derived from an EMBL/GenBank/DDBJ whole genome shotgun (WGS) entry which is preliminary data.</text>
</comment>
<accession>A8BRJ3</accession>
<dbReference type="HOGENOM" id="CLU_1285414_0_0_1"/>
<evidence type="ECO:0000256" key="1">
    <source>
        <dbReference type="SAM" id="MobiDB-lite"/>
    </source>
</evidence>